<dbReference type="InterPro" id="IPR001584">
    <property type="entry name" value="Integrase_cat-core"/>
</dbReference>
<dbReference type="InterPro" id="IPR036397">
    <property type="entry name" value="RNaseH_sf"/>
</dbReference>
<dbReference type="AlphaFoldDB" id="A0A8K9WZZ2"/>
<accession>A0A8K9WZZ2</accession>
<name>A0A8K9WZZ2_ONCMY</name>
<dbReference type="InterPro" id="IPR050951">
    <property type="entry name" value="Retrovirus_Pol_polyprotein"/>
</dbReference>
<reference evidence="3" key="1">
    <citation type="submission" date="2020-07" db="EMBL/GenBank/DDBJ databases">
        <title>A long reads based de novo assembly of the rainbow trout Arlee double haploid line genome.</title>
        <authorList>
            <person name="Gao G."/>
            <person name="Palti Y."/>
        </authorList>
    </citation>
    <scope>NUCLEOTIDE SEQUENCE [LARGE SCALE GENOMIC DNA]</scope>
</reference>
<dbReference type="SUPFAM" id="SSF53098">
    <property type="entry name" value="Ribonuclease H-like"/>
    <property type="match status" value="1"/>
</dbReference>
<dbReference type="PANTHER" id="PTHR37984">
    <property type="entry name" value="PROTEIN CBG26694"/>
    <property type="match status" value="1"/>
</dbReference>
<dbReference type="Gene3D" id="1.10.340.70">
    <property type="match status" value="1"/>
</dbReference>
<dbReference type="GO" id="GO:0003676">
    <property type="term" value="F:nucleic acid binding"/>
    <property type="evidence" value="ECO:0007669"/>
    <property type="project" value="InterPro"/>
</dbReference>
<feature type="domain" description="Integrase catalytic" evidence="2">
    <location>
        <begin position="197"/>
        <end position="292"/>
    </location>
</feature>
<dbReference type="InterPro" id="IPR012337">
    <property type="entry name" value="RNaseH-like_sf"/>
</dbReference>
<dbReference type="GO" id="GO:0015074">
    <property type="term" value="P:DNA integration"/>
    <property type="evidence" value="ECO:0007669"/>
    <property type="project" value="InterPro"/>
</dbReference>
<organism evidence="3 4">
    <name type="scientific">Oncorhynchus mykiss</name>
    <name type="common">Rainbow trout</name>
    <name type="synonym">Salmo gairdneri</name>
    <dbReference type="NCBI Taxonomy" id="8022"/>
    <lineage>
        <taxon>Eukaryota</taxon>
        <taxon>Metazoa</taxon>
        <taxon>Chordata</taxon>
        <taxon>Craniata</taxon>
        <taxon>Vertebrata</taxon>
        <taxon>Euteleostomi</taxon>
        <taxon>Actinopterygii</taxon>
        <taxon>Neopterygii</taxon>
        <taxon>Teleostei</taxon>
        <taxon>Protacanthopterygii</taxon>
        <taxon>Salmoniformes</taxon>
        <taxon>Salmonidae</taxon>
        <taxon>Salmoninae</taxon>
        <taxon>Oncorhynchus</taxon>
    </lineage>
</organism>
<dbReference type="Ensembl" id="ENSOMYT00000141530.1">
    <property type="protein sequence ID" value="ENSOMYP00000125708.1"/>
    <property type="gene ID" value="ENSOMYG00000076493.1"/>
</dbReference>
<dbReference type="PROSITE" id="PS50994">
    <property type="entry name" value="INTEGRASE"/>
    <property type="match status" value="1"/>
</dbReference>
<proteinExistence type="predicted"/>
<evidence type="ECO:0000313" key="4">
    <source>
        <dbReference type="Proteomes" id="UP000694395"/>
    </source>
</evidence>
<dbReference type="InterPro" id="IPR041588">
    <property type="entry name" value="Integrase_H2C2"/>
</dbReference>
<dbReference type="GeneTree" id="ENSGT00940000178018"/>
<evidence type="ECO:0000313" key="3">
    <source>
        <dbReference type="Ensembl" id="ENSOMYP00000125708.1"/>
    </source>
</evidence>
<reference evidence="3" key="2">
    <citation type="submission" date="2025-08" db="UniProtKB">
        <authorList>
            <consortium name="Ensembl"/>
        </authorList>
    </citation>
    <scope>IDENTIFICATION</scope>
</reference>
<reference evidence="3" key="3">
    <citation type="submission" date="2025-09" db="UniProtKB">
        <authorList>
            <consortium name="Ensembl"/>
        </authorList>
    </citation>
    <scope>IDENTIFICATION</scope>
</reference>
<dbReference type="Proteomes" id="UP000694395">
    <property type="component" value="Chromosome 1"/>
</dbReference>
<protein>
    <recommendedName>
        <fullName evidence="1">Gypsy retrotransposon integrase-like protein 1</fullName>
    </recommendedName>
</protein>
<dbReference type="Gene3D" id="3.30.420.10">
    <property type="entry name" value="Ribonuclease H-like superfamily/Ribonuclease H"/>
    <property type="match status" value="1"/>
</dbReference>
<dbReference type="PANTHER" id="PTHR37984:SF5">
    <property type="entry name" value="PROTEIN NYNRIN-LIKE"/>
    <property type="match status" value="1"/>
</dbReference>
<dbReference type="Pfam" id="PF17921">
    <property type="entry name" value="Integrase_H2C2"/>
    <property type="match status" value="1"/>
</dbReference>
<dbReference type="Pfam" id="PF00665">
    <property type="entry name" value="rve"/>
    <property type="match status" value="1"/>
</dbReference>
<evidence type="ECO:0000256" key="1">
    <source>
        <dbReference type="ARBA" id="ARBA00039658"/>
    </source>
</evidence>
<evidence type="ECO:0000259" key="2">
    <source>
        <dbReference type="PROSITE" id="PS50994"/>
    </source>
</evidence>
<sequence length="292" mass="33624">MELCSVGLGEDPCLQPVLPGVSEADINVESGHRESEGDTSDVEKIRLTDTSDTVLFHGWTTEELHQAQMADPDIGPVKRCLEEGQERPSWGDVSPFGPAAKAYWSQWKRLYVKDCILLLCFYCTKGTVFYPHMLLPRVFRTDIMKQMHDGPIGSHFGVERTLARLQTRYYWYRMREDVTLWCRTCTSCAAKARPPRKPQAPMGTVRMERIAIDLNYRMNETERYNCYILGVQDYFTKWVGAYLLPNDQAVTVADVLTAEWVWRYGAPQTLHSDQGSNFESEVFRRMREMLGI</sequence>
<keyword evidence="4" id="KW-1185">Reference proteome</keyword>
<dbReference type="FunFam" id="1.10.340.70:FF:000001">
    <property type="entry name" value="Retrovirus-related Pol polyprotein from transposon gypsy-like Protein"/>
    <property type="match status" value="1"/>
</dbReference>